<organism evidence="2 3">
    <name type="scientific">Senna tora</name>
    <dbReference type="NCBI Taxonomy" id="362788"/>
    <lineage>
        <taxon>Eukaryota</taxon>
        <taxon>Viridiplantae</taxon>
        <taxon>Streptophyta</taxon>
        <taxon>Embryophyta</taxon>
        <taxon>Tracheophyta</taxon>
        <taxon>Spermatophyta</taxon>
        <taxon>Magnoliopsida</taxon>
        <taxon>eudicotyledons</taxon>
        <taxon>Gunneridae</taxon>
        <taxon>Pentapetalae</taxon>
        <taxon>rosids</taxon>
        <taxon>fabids</taxon>
        <taxon>Fabales</taxon>
        <taxon>Fabaceae</taxon>
        <taxon>Caesalpinioideae</taxon>
        <taxon>Cassia clade</taxon>
        <taxon>Senna</taxon>
    </lineage>
</organism>
<name>A0A834TY35_9FABA</name>
<gene>
    <name evidence="2" type="ORF">G2W53_013048</name>
</gene>
<sequence length="160" mass="17788">MEKAVTLQHRSGLDSDQRMVIRQGKLIEACINASFGSHRLRPVGGRRHRPRYAANARSGDVVRSFGSYCCGMGQPLVPAVAVAATPRRLPSTDGHNIVRLRGNYGHDSYRNDGSGDTEVGRRSSCGCNDGIYNRHARSSHARGRQQGGRSYQRRLRRRFP</sequence>
<reference evidence="2" key="1">
    <citation type="submission" date="2020-09" db="EMBL/GenBank/DDBJ databases">
        <title>Genome-Enabled Discovery of Anthraquinone Biosynthesis in Senna tora.</title>
        <authorList>
            <person name="Kang S.-H."/>
            <person name="Pandey R.P."/>
            <person name="Lee C.-M."/>
            <person name="Sim J.-S."/>
            <person name="Jeong J.-T."/>
            <person name="Choi B.-S."/>
            <person name="Jung M."/>
            <person name="Ginzburg D."/>
            <person name="Zhao K."/>
            <person name="Won S.Y."/>
            <person name="Oh T.-J."/>
            <person name="Yu Y."/>
            <person name="Kim N.-H."/>
            <person name="Lee O.R."/>
            <person name="Lee T.-H."/>
            <person name="Bashyal P."/>
            <person name="Kim T.-S."/>
            <person name="Lee W.-H."/>
            <person name="Kawkins C."/>
            <person name="Kim C.-K."/>
            <person name="Kim J.S."/>
            <person name="Ahn B.O."/>
            <person name="Rhee S.Y."/>
            <person name="Sohng J.K."/>
        </authorList>
    </citation>
    <scope>NUCLEOTIDE SEQUENCE</scope>
    <source>
        <tissue evidence="2">Leaf</tissue>
    </source>
</reference>
<evidence type="ECO:0000256" key="1">
    <source>
        <dbReference type="SAM" id="MobiDB-lite"/>
    </source>
</evidence>
<dbReference type="Proteomes" id="UP000634136">
    <property type="component" value="Unassembled WGS sequence"/>
</dbReference>
<comment type="caution">
    <text evidence="2">The sequence shown here is derived from an EMBL/GenBank/DDBJ whole genome shotgun (WGS) entry which is preliminary data.</text>
</comment>
<proteinExistence type="predicted"/>
<evidence type="ECO:0000313" key="3">
    <source>
        <dbReference type="Proteomes" id="UP000634136"/>
    </source>
</evidence>
<evidence type="ECO:0000313" key="2">
    <source>
        <dbReference type="EMBL" id="KAF7830715.1"/>
    </source>
</evidence>
<dbReference type="EMBL" id="JAAIUW010000005">
    <property type="protein sequence ID" value="KAF7830715.1"/>
    <property type="molecule type" value="Genomic_DNA"/>
</dbReference>
<protein>
    <submittedName>
        <fullName evidence="2">Uncharacterized protein</fullName>
    </submittedName>
</protein>
<feature type="region of interest" description="Disordered" evidence="1">
    <location>
        <begin position="136"/>
        <end position="160"/>
    </location>
</feature>
<keyword evidence="3" id="KW-1185">Reference proteome</keyword>
<dbReference type="AlphaFoldDB" id="A0A834TY35"/>
<feature type="compositionally biased region" description="Basic residues" evidence="1">
    <location>
        <begin position="151"/>
        <end position="160"/>
    </location>
</feature>
<accession>A0A834TY35</accession>